<reference evidence="2 3" key="1">
    <citation type="submission" date="2023-08" db="EMBL/GenBank/DDBJ databases">
        <title>Black Yeasts Isolated from many extreme environments.</title>
        <authorList>
            <person name="Coleine C."/>
            <person name="Stajich J.E."/>
            <person name="Selbmann L."/>
        </authorList>
    </citation>
    <scope>NUCLEOTIDE SEQUENCE [LARGE SCALE GENOMIC DNA]</scope>
    <source>
        <strain evidence="2 3">CCFEE 5885</strain>
    </source>
</reference>
<dbReference type="Proteomes" id="UP001345013">
    <property type="component" value="Unassembled WGS sequence"/>
</dbReference>
<feature type="region of interest" description="Disordered" evidence="1">
    <location>
        <begin position="1"/>
        <end position="30"/>
    </location>
</feature>
<gene>
    <name evidence="2" type="ORF">LTR24_007040</name>
</gene>
<keyword evidence="3" id="KW-1185">Reference proteome</keyword>
<organism evidence="2 3">
    <name type="scientific">Lithohypha guttulata</name>
    <dbReference type="NCBI Taxonomy" id="1690604"/>
    <lineage>
        <taxon>Eukaryota</taxon>
        <taxon>Fungi</taxon>
        <taxon>Dikarya</taxon>
        <taxon>Ascomycota</taxon>
        <taxon>Pezizomycotina</taxon>
        <taxon>Eurotiomycetes</taxon>
        <taxon>Chaetothyriomycetidae</taxon>
        <taxon>Chaetothyriales</taxon>
        <taxon>Trichomeriaceae</taxon>
        <taxon>Lithohypha</taxon>
    </lineage>
</organism>
<evidence type="ECO:0000313" key="3">
    <source>
        <dbReference type="Proteomes" id="UP001345013"/>
    </source>
</evidence>
<accession>A0ABR0K5L0</accession>
<protein>
    <recommendedName>
        <fullName evidence="4">F-box domain-containing protein</fullName>
    </recommendedName>
</protein>
<proteinExistence type="predicted"/>
<dbReference type="EMBL" id="JAVRRG010000100">
    <property type="protein sequence ID" value="KAK5086109.1"/>
    <property type="molecule type" value="Genomic_DNA"/>
</dbReference>
<comment type="caution">
    <text evidence="2">The sequence shown here is derived from an EMBL/GenBank/DDBJ whole genome shotgun (WGS) entry which is preliminary data.</text>
</comment>
<sequence length="435" mass="49159">MNELSNCTQENGDMTSSYSTTKTSIEGSRRVNTNELLPSLATIDDASSEPVSSSLLVLPNELLHHVFSFLDEDPPSERIFTQLPSRDWTDHAAAPLKALSTVSHRVRAIVVQSLFKHARLDPCRLTPFLEFVHQFDLASSIESMVAHVSDFRDCFHPAWYVRLLNEVPATRLVVGCEPHAIAETAGIQMNLTDRWAFNIPYQYLELRQPTFEAIRQTSYDYLPGLLGAKHWESIRVNEGSSLAAYTSYEYFLKKPPSLLSNVHTCLSSIPFDPENLQETFPSTLIQVALTQLTLTQQMLQNLQGFSFVAVFPFYNHVDDILKCIRRMRNLKRLFIKLCPEPESMVLDEAVEAAEGHIDLNDPWNEITTAYTLVAHTIRYMAVEGRLERVVIDDTKIEALCSTIVDHISATLQTFWTHNGKGVWTRSATITSQPLG</sequence>
<evidence type="ECO:0000313" key="2">
    <source>
        <dbReference type="EMBL" id="KAK5086109.1"/>
    </source>
</evidence>
<name>A0ABR0K5L0_9EURO</name>
<evidence type="ECO:0008006" key="4">
    <source>
        <dbReference type="Google" id="ProtNLM"/>
    </source>
</evidence>
<evidence type="ECO:0000256" key="1">
    <source>
        <dbReference type="SAM" id="MobiDB-lite"/>
    </source>
</evidence>